<evidence type="ECO:0000313" key="1">
    <source>
        <dbReference type="EMBL" id="CAJ2667105.1"/>
    </source>
</evidence>
<gene>
    <name evidence="1" type="ORF">MILVUS5_LOCUS31804</name>
</gene>
<proteinExistence type="predicted"/>
<comment type="caution">
    <text evidence="1">The sequence shown here is derived from an EMBL/GenBank/DDBJ whole genome shotgun (WGS) entry which is preliminary data.</text>
</comment>
<protein>
    <submittedName>
        <fullName evidence="1">Uncharacterized protein</fullName>
    </submittedName>
</protein>
<accession>A0ACB0LER0</accession>
<organism evidence="1 2">
    <name type="scientific">Trifolium pratense</name>
    <name type="common">Red clover</name>
    <dbReference type="NCBI Taxonomy" id="57577"/>
    <lineage>
        <taxon>Eukaryota</taxon>
        <taxon>Viridiplantae</taxon>
        <taxon>Streptophyta</taxon>
        <taxon>Embryophyta</taxon>
        <taxon>Tracheophyta</taxon>
        <taxon>Spermatophyta</taxon>
        <taxon>Magnoliopsida</taxon>
        <taxon>eudicotyledons</taxon>
        <taxon>Gunneridae</taxon>
        <taxon>Pentapetalae</taxon>
        <taxon>rosids</taxon>
        <taxon>fabids</taxon>
        <taxon>Fabales</taxon>
        <taxon>Fabaceae</taxon>
        <taxon>Papilionoideae</taxon>
        <taxon>50 kb inversion clade</taxon>
        <taxon>NPAAA clade</taxon>
        <taxon>Hologalegina</taxon>
        <taxon>IRL clade</taxon>
        <taxon>Trifolieae</taxon>
        <taxon>Trifolium</taxon>
    </lineage>
</organism>
<evidence type="ECO:0000313" key="2">
    <source>
        <dbReference type="Proteomes" id="UP001177021"/>
    </source>
</evidence>
<keyword evidence="2" id="KW-1185">Reference proteome</keyword>
<dbReference type="EMBL" id="CASHSV030000513">
    <property type="protein sequence ID" value="CAJ2667105.1"/>
    <property type="molecule type" value="Genomic_DNA"/>
</dbReference>
<reference evidence="1" key="1">
    <citation type="submission" date="2023-10" db="EMBL/GenBank/DDBJ databases">
        <authorList>
            <person name="Rodriguez Cubillos JULIANA M."/>
            <person name="De Vega J."/>
        </authorList>
    </citation>
    <scope>NUCLEOTIDE SEQUENCE</scope>
</reference>
<sequence length="1284" mass="145620">MASLTDRFKYDVFLSFRGEDTRHGFTGNLWKALQDRGVNTFIDDEKLRKGEEITLSLVKAIEDSNMAIVVLSKNYASSSFCLQELSTILDCIKDKGRCVLPVFYLVDPSDVRKLKSCYGEAMMGHEMGSNSNIDLLQKWKNALHQVANLSGFHFKNKDRDEYEHVFIQKIVEQVSREIIPVTLHVPDYLVGLKDQKLIVTSLLSVGSVDTVHMVGIHGTGGIGKTTLALEVYNSIVHRFQGSCFLEKVRENSDKNGLIYLQKILLSEIVGEKSIELPSVRQGISILQQRLHQKKVLLLLDDVDSEEQLQAIAGRSDWFGPGSRVIITTRDKRLLTCHGVESTYEVKGLNDKDAFELVRWKAFKNEFSPSYNDFLLVQKHTGKLTANKLLRLKTLKTENKFSGYVHVLERAVAYASGLPLALEVIGSHFFNKTIEQCKCALDRYERVPDKKIQTTLQLSFDALQEEEKSVFLDIACCFKLYKLTRVEQILHAHHGDIMKDHINVLVEKSLIKINEFGDVTLHDLVEDMGKEIVRQESPEDPGKRSRLWASKDIIQVLEENTGTSKIEIICPNSRIEVEWDGEAFKKMENLRTLIIIDGKFTESPKHLPNSLRVFAHFQNPSWDLPSEFYPKKLAICNIPSDSTSFEWGDFFKKKFKNIRVLNFDGNKFLTRTPDVSGLVHLEEFSFQDCENLITVDDSVGLLGKLKTLRAMCCIKLRRIPPLKLASLEELDLSGCSCLESFPPVVDGLLGKLKTMSLRSCIKLRSIPPLKLTSLEKFDLSHCFSLETFPLVVDSFLGKLKTLLVQSCHSLRSIPPLKLDSLETLDLSHCYSLESFPPVVDGLVDKLKTMSVRNCIKIKIIPPLVLASLEELDLSNCTSLESFSPVVDGLMDKLKIMNFRSCINLRSIPPLKLDSLEKLDLSNCYSLESFPPVVDGFLGKLKTLLVTSCHNLRSIPPLKLDSLEELDLSCCYSLESFPSVMDGLLDKLKFLNIEHCIMLRSIPPLRLTSLEKFNLSYCLSLKSFPKILGEIRNIPGLLLYETPIKAFPFRNLTPPPTSYPCKCGIAQFPNRVVAMSMLAEFTIMGEGKVIPMQSSHVEYICLRSCELSDEYLSTSLMLFANVKELHLTNNHFTVLPKSIEKCHFLWRLVLDDCEELQEIKGIPPCLRMLSALNCQSLTSSSKSKLLNQDLHEDGNTWFRLPRAKIPEWFDHQCSEGLSISLWFRNKFPDILLCVGSPLTWFPNHQHRVRVIINGNTFFYTYGLNIGSSLKKNVSFTSFSYENGKVQ</sequence>
<dbReference type="Proteomes" id="UP001177021">
    <property type="component" value="Unassembled WGS sequence"/>
</dbReference>
<name>A0ACB0LER0_TRIPR</name>